<reference evidence="1 2" key="1">
    <citation type="submission" date="2021-01" db="EMBL/GenBank/DDBJ databases">
        <title>Sequencing the genomes of 1000 actinobacteria strains.</title>
        <authorList>
            <person name="Klenk H.-P."/>
        </authorList>
    </citation>
    <scope>NUCLEOTIDE SEQUENCE [LARGE SCALE GENOMIC DNA]</scope>
    <source>
        <strain evidence="1 2">DSM 13057</strain>
    </source>
</reference>
<dbReference type="Proteomes" id="UP000776164">
    <property type="component" value="Unassembled WGS sequence"/>
</dbReference>
<name>A0ABS2L714_9MICO</name>
<dbReference type="Pfam" id="PF08002">
    <property type="entry name" value="DUF1697"/>
    <property type="match status" value="1"/>
</dbReference>
<organism evidence="1 2">
    <name type="scientific">Subtercola frigoramans</name>
    <dbReference type="NCBI Taxonomy" id="120298"/>
    <lineage>
        <taxon>Bacteria</taxon>
        <taxon>Bacillati</taxon>
        <taxon>Actinomycetota</taxon>
        <taxon>Actinomycetes</taxon>
        <taxon>Micrococcales</taxon>
        <taxon>Microbacteriaceae</taxon>
        <taxon>Subtercola</taxon>
    </lineage>
</organism>
<evidence type="ECO:0000313" key="1">
    <source>
        <dbReference type="EMBL" id="MBM7472789.1"/>
    </source>
</evidence>
<gene>
    <name evidence="1" type="ORF">JOE66_002423</name>
</gene>
<dbReference type="Gene3D" id="3.30.70.1280">
    <property type="entry name" value="SP0830-like domains"/>
    <property type="match status" value="1"/>
</dbReference>
<dbReference type="RefSeq" id="WP_205109800.1">
    <property type="nucleotide sequence ID" value="NZ_BAAAHT010000015.1"/>
</dbReference>
<dbReference type="InterPro" id="IPR012545">
    <property type="entry name" value="DUF1697"/>
</dbReference>
<sequence>MNAGGAPGQGANGMHVYVGLVRGINVGSSTLVAMAYFRRLFEDLGYTDVVTLLRSGNVVFTSARVLTAADVTAIEGAFATVAGFRAGFVVLSAEQFLGIAAENTLLDIATDKAKLVVAYVPLGEAGGPVAGLAQLNLPHADQLLPEVIAVGPRAVYVWCANGISNSRVPASFWKQLGPVYTARNVNTVEKLAALVSQRLESGE</sequence>
<dbReference type="PANTHER" id="PTHR36439:SF1">
    <property type="entry name" value="DUF1697 DOMAIN-CONTAINING PROTEIN"/>
    <property type="match status" value="1"/>
</dbReference>
<dbReference type="PIRSF" id="PIRSF008502">
    <property type="entry name" value="UCP008502"/>
    <property type="match status" value="1"/>
</dbReference>
<comment type="caution">
    <text evidence="1">The sequence shown here is derived from an EMBL/GenBank/DDBJ whole genome shotgun (WGS) entry which is preliminary data.</text>
</comment>
<keyword evidence="2" id="KW-1185">Reference proteome</keyword>
<dbReference type="SUPFAM" id="SSF160379">
    <property type="entry name" value="SP0830-like"/>
    <property type="match status" value="1"/>
</dbReference>
<evidence type="ECO:0000313" key="2">
    <source>
        <dbReference type="Proteomes" id="UP000776164"/>
    </source>
</evidence>
<protein>
    <submittedName>
        <fullName evidence="1">Uncharacterized protein (DUF1697 family)</fullName>
    </submittedName>
</protein>
<proteinExistence type="predicted"/>
<dbReference type="PANTHER" id="PTHR36439">
    <property type="entry name" value="BLL4334 PROTEIN"/>
    <property type="match status" value="1"/>
</dbReference>
<accession>A0ABS2L714</accession>
<dbReference type="EMBL" id="JAFBBU010000001">
    <property type="protein sequence ID" value="MBM7472789.1"/>
    <property type="molecule type" value="Genomic_DNA"/>
</dbReference>